<comment type="similarity">
    <text evidence="1">Belongs to the paxM FAD-dependent monooxygenase family.</text>
</comment>
<dbReference type="SUPFAM" id="SSF51905">
    <property type="entry name" value="FAD/NAD(P)-binding domain"/>
    <property type="match status" value="1"/>
</dbReference>
<evidence type="ECO:0000256" key="3">
    <source>
        <dbReference type="ARBA" id="ARBA00022827"/>
    </source>
</evidence>
<name>A0A9P6Q579_9FUNG</name>
<keyword evidence="5" id="KW-0472">Membrane</keyword>
<dbReference type="OrthoDB" id="655030at2759"/>
<keyword evidence="5" id="KW-0812">Transmembrane</keyword>
<reference evidence="7" key="1">
    <citation type="journal article" date="2020" name="Fungal Divers.">
        <title>Resolving the Mortierellaceae phylogeny through synthesis of multi-gene phylogenetics and phylogenomics.</title>
        <authorList>
            <person name="Vandepol N."/>
            <person name="Liber J."/>
            <person name="Desiro A."/>
            <person name="Na H."/>
            <person name="Kennedy M."/>
            <person name="Barry K."/>
            <person name="Grigoriev I.V."/>
            <person name="Miller A.N."/>
            <person name="O'Donnell K."/>
            <person name="Stajich J.E."/>
            <person name="Bonito G."/>
        </authorList>
    </citation>
    <scope>NUCLEOTIDE SEQUENCE</scope>
    <source>
        <strain evidence="7">BC1065</strain>
    </source>
</reference>
<evidence type="ECO:0000256" key="4">
    <source>
        <dbReference type="ARBA" id="ARBA00023002"/>
    </source>
</evidence>
<dbReference type="InterPro" id="IPR002938">
    <property type="entry name" value="FAD-bd"/>
</dbReference>
<gene>
    <name evidence="7" type="ORF">DFQ27_003270</name>
</gene>
<dbReference type="InterPro" id="IPR036188">
    <property type="entry name" value="FAD/NAD-bd_sf"/>
</dbReference>
<dbReference type="PANTHER" id="PTHR47356:SF2">
    <property type="entry name" value="FAD-BINDING DOMAIN-CONTAINING PROTEIN-RELATED"/>
    <property type="match status" value="1"/>
</dbReference>
<feature type="transmembrane region" description="Helical" evidence="5">
    <location>
        <begin position="7"/>
        <end position="26"/>
    </location>
</feature>
<dbReference type="AlphaFoldDB" id="A0A9P6Q579"/>
<keyword evidence="2" id="KW-0285">Flavoprotein</keyword>
<dbReference type="GO" id="GO:0071949">
    <property type="term" value="F:FAD binding"/>
    <property type="evidence" value="ECO:0007669"/>
    <property type="project" value="InterPro"/>
</dbReference>
<dbReference type="InterPro" id="IPR050562">
    <property type="entry name" value="FAD_mOase_fung"/>
</dbReference>
<dbReference type="PANTHER" id="PTHR47356">
    <property type="entry name" value="FAD-DEPENDENT MONOOXYGENASE ASQG-RELATED"/>
    <property type="match status" value="1"/>
</dbReference>
<dbReference type="GO" id="GO:0004497">
    <property type="term" value="F:monooxygenase activity"/>
    <property type="evidence" value="ECO:0007669"/>
    <property type="project" value="InterPro"/>
</dbReference>
<dbReference type="EMBL" id="JAAAJB010000233">
    <property type="protein sequence ID" value="KAG0260946.1"/>
    <property type="molecule type" value="Genomic_DNA"/>
</dbReference>
<accession>A0A9P6Q579</accession>
<evidence type="ECO:0000256" key="1">
    <source>
        <dbReference type="ARBA" id="ARBA00007992"/>
    </source>
</evidence>
<feature type="domain" description="FAD-binding" evidence="6">
    <location>
        <begin position="295"/>
        <end position="353"/>
    </location>
</feature>
<dbReference type="PRINTS" id="PR00420">
    <property type="entry name" value="RNGMNOXGNASE"/>
</dbReference>
<keyword evidence="3" id="KW-0274">FAD</keyword>
<feature type="domain" description="FAD-binding" evidence="6">
    <location>
        <begin position="8"/>
        <end position="216"/>
    </location>
</feature>
<dbReference type="Proteomes" id="UP000807716">
    <property type="component" value="Unassembled WGS sequence"/>
</dbReference>
<evidence type="ECO:0000256" key="2">
    <source>
        <dbReference type="ARBA" id="ARBA00022630"/>
    </source>
</evidence>
<keyword evidence="8" id="KW-1185">Reference proteome</keyword>
<evidence type="ECO:0000259" key="6">
    <source>
        <dbReference type="Pfam" id="PF01494"/>
    </source>
</evidence>
<dbReference type="Pfam" id="PF01494">
    <property type="entry name" value="FAD_binding_3"/>
    <property type="match status" value="2"/>
</dbReference>
<evidence type="ECO:0000313" key="7">
    <source>
        <dbReference type="EMBL" id="KAG0260946.1"/>
    </source>
</evidence>
<organism evidence="7 8">
    <name type="scientific">Actinomortierella ambigua</name>
    <dbReference type="NCBI Taxonomy" id="1343610"/>
    <lineage>
        <taxon>Eukaryota</taxon>
        <taxon>Fungi</taxon>
        <taxon>Fungi incertae sedis</taxon>
        <taxon>Mucoromycota</taxon>
        <taxon>Mortierellomycotina</taxon>
        <taxon>Mortierellomycetes</taxon>
        <taxon>Mortierellales</taxon>
        <taxon>Mortierellaceae</taxon>
        <taxon>Actinomortierella</taxon>
    </lineage>
</organism>
<keyword evidence="5" id="KW-1133">Transmembrane helix</keyword>
<protein>
    <recommendedName>
        <fullName evidence="6">FAD-binding domain-containing protein</fullName>
    </recommendedName>
</protein>
<keyword evidence="4" id="KW-0560">Oxidoreductase</keyword>
<proteinExistence type="inferred from homology"/>
<comment type="caution">
    <text evidence="7">The sequence shown here is derived from an EMBL/GenBank/DDBJ whole genome shotgun (WGS) entry which is preliminary data.</text>
</comment>
<dbReference type="Gene3D" id="3.50.50.60">
    <property type="entry name" value="FAD/NAD(P)-binding domain"/>
    <property type="match status" value="1"/>
</dbReference>
<sequence length="457" mass="50420">MASDTKGVNVIIVGAGIAGLSLGIMLERATDVGIRYTILERAHEFKTIGSSIGLSAQCLRVFDQLGILDDLKSASTNIVGSIYMDQELSVIGRVDSSFCEERYGYGVRLFSRPDLMLALLRHVPEEKIFWGKKVLGLVQDSEGVTVRCADGTTVHGDIVIGADGAYSAVRQSLYETMKKNGAVLKKSETSPLRFDQFSILGTTEKIDHLYKFPEDECKMYNILPSTQEDIYAYTMVFEDGRLGWRLSGPSLARHIKDEANFRFSDWDSESIDDLKRHLSDAPAPIVGTVGKLFEHTESISRILIEDRFYETWWHERTLLIGDACHKVVPAAGQGANQSILDCICLANLLYELPSRDGKDIEKVFTKFYELRAPQARKAVSGSKRLGQLVGAHSFIGTALRTFVLKLMSGSLNVKSLDAMYAGRPILNYLPQIPLKGSLPDNSKPMTFGTTSLGASAV</sequence>
<evidence type="ECO:0000256" key="5">
    <source>
        <dbReference type="SAM" id="Phobius"/>
    </source>
</evidence>
<evidence type="ECO:0000313" key="8">
    <source>
        <dbReference type="Proteomes" id="UP000807716"/>
    </source>
</evidence>